<comment type="caution">
    <text evidence="2">The sequence shown here is derived from an EMBL/GenBank/DDBJ whole genome shotgun (WGS) entry which is preliminary data.</text>
</comment>
<accession>A0A428MK13</accession>
<dbReference type="EMBL" id="RSDW01000001">
    <property type="protein sequence ID" value="RSL17200.1"/>
    <property type="molecule type" value="Genomic_DNA"/>
</dbReference>
<evidence type="ECO:0000313" key="2">
    <source>
        <dbReference type="EMBL" id="RSL17200.1"/>
    </source>
</evidence>
<feature type="region of interest" description="Disordered" evidence="1">
    <location>
        <begin position="31"/>
        <end position="54"/>
    </location>
</feature>
<dbReference type="AlphaFoldDB" id="A0A428MK13"/>
<organism evidence="2 3">
    <name type="scientific">Edaphobacter aggregans</name>
    <dbReference type="NCBI Taxonomy" id="570835"/>
    <lineage>
        <taxon>Bacteria</taxon>
        <taxon>Pseudomonadati</taxon>
        <taxon>Acidobacteriota</taxon>
        <taxon>Terriglobia</taxon>
        <taxon>Terriglobales</taxon>
        <taxon>Acidobacteriaceae</taxon>
        <taxon>Edaphobacter</taxon>
    </lineage>
</organism>
<name>A0A428MK13_9BACT</name>
<gene>
    <name evidence="2" type="ORF">EDE15_2730</name>
</gene>
<dbReference type="Proteomes" id="UP000269669">
    <property type="component" value="Unassembled WGS sequence"/>
</dbReference>
<protein>
    <submittedName>
        <fullName evidence="2">Uncharacterized protein</fullName>
    </submittedName>
</protein>
<evidence type="ECO:0000313" key="3">
    <source>
        <dbReference type="Proteomes" id="UP000269669"/>
    </source>
</evidence>
<keyword evidence="3" id="KW-1185">Reference proteome</keyword>
<sequence>MDKDLSIMNFTMPDRIYGNFTKDASKTLSSSETTQLAKNKHLSSAEEFQSTRYT</sequence>
<proteinExistence type="predicted"/>
<evidence type="ECO:0000256" key="1">
    <source>
        <dbReference type="SAM" id="MobiDB-lite"/>
    </source>
</evidence>
<reference evidence="2 3" key="1">
    <citation type="submission" date="2018-12" db="EMBL/GenBank/DDBJ databases">
        <title>Sequencing of bacterial isolates from soil warming experiment in Harvard Forest, Massachusetts, USA.</title>
        <authorList>
            <person name="Deangelis K."/>
        </authorList>
    </citation>
    <scope>NUCLEOTIDE SEQUENCE [LARGE SCALE GENOMIC DNA]</scope>
    <source>
        <strain evidence="2 3">EB153</strain>
    </source>
</reference>